<dbReference type="PRINTS" id="PR00882">
    <property type="entry name" value="RIBOSOMALL7A"/>
</dbReference>
<dbReference type="Gene3D" id="3.30.1330.30">
    <property type="match status" value="1"/>
</dbReference>
<comment type="function">
    <text evidence="4">Component of the ribosome.</text>
</comment>
<dbReference type="SUPFAM" id="SSF55315">
    <property type="entry name" value="L30e-like"/>
    <property type="match status" value="1"/>
</dbReference>
<feature type="domain" description="Ribosomal protein eL8/eL30/eS12/Gadd45" evidence="5">
    <location>
        <begin position="79"/>
        <end position="160"/>
    </location>
</feature>
<evidence type="ECO:0000313" key="6">
    <source>
        <dbReference type="EMBL" id="CAD7698234.1"/>
    </source>
</evidence>
<evidence type="ECO:0000256" key="4">
    <source>
        <dbReference type="RuleBase" id="RU367042"/>
    </source>
</evidence>
<dbReference type="InterPro" id="IPR004037">
    <property type="entry name" value="Ribosomal_eL8-like_CS"/>
</dbReference>
<dbReference type="EMBL" id="CAJHUC010000792">
    <property type="protein sequence ID" value="CAD7698234.1"/>
    <property type="molecule type" value="Genomic_DNA"/>
</dbReference>
<dbReference type="InterPro" id="IPR004038">
    <property type="entry name" value="Ribosomal_eL8/eL30/eS12/Gad45"/>
</dbReference>
<keyword evidence="2 4" id="KW-0689">Ribosomal protein</keyword>
<dbReference type="InterPro" id="IPR018492">
    <property type="entry name" value="Ribosomal_eL8/Nhp2"/>
</dbReference>
<evidence type="ECO:0000256" key="1">
    <source>
        <dbReference type="ARBA" id="ARBA00007337"/>
    </source>
</evidence>
<reference evidence="6" key="1">
    <citation type="submission" date="2020-12" db="EMBL/GenBank/DDBJ databases">
        <authorList>
            <person name="Iha C."/>
        </authorList>
    </citation>
    <scope>NUCLEOTIDE SEQUENCE</scope>
</reference>
<dbReference type="InterPro" id="IPR050257">
    <property type="entry name" value="eL8/uL1-like"/>
</dbReference>
<dbReference type="PRINTS" id="PR00881">
    <property type="entry name" value="L7ARS6FAMILY"/>
</dbReference>
<dbReference type="PROSITE" id="PS01082">
    <property type="entry name" value="RIBOSOMAL_L7AE"/>
    <property type="match status" value="1"/>
</dbReference>
<dbReference type="GO" id="GO:0003723">
    <property type="term" value="F:RNA binding"/>
    <property type="evidence" value="ECO:0007669"/>
    <property type="project" value="UniProtKB-UniRule"/>
</dbReference>
<sequence>MHRWVRWPKYVRVQRQRRILCMRLKVPPAINQFTHCLDRNQASTLFKLLMKYRPEDRKTKQIRLQQEAELREKQMEIEKKKPIVVKFGLKHVTALVENVKAQLVIIAHDVDPLELVIWLPALCKKMGVPYCIVKGKARLGSVVHQKTAACLAITNVKNEDQREFSKIVETCKAMFNEGPRISWGGGVLGMKSQHKLRKREKILQKELAQRMQA</sequence>
<dbReference type="GO" id="GO:0022625">
    <property type="term" value="C:cytosolic large ribosomal subunit"/>
    <property type="evidence" value="ECO:0007669"/>
    <property type="project" value="UniProtKB-UniRule"/>
</dbReference>
<dbReference type="Proteomes" id="UP000708148">
    <property type="component" value="Unassembled WGS sequence"/>
</dbReference>
<protein>
    <recommendedName>
        <fullName evidence="4">60S ribosomal protein L7a</fullName>
    </recommendedName>
</protein>
<name>A0A8S1ISJ4_9CHLO</name>
<dbReference type="AlphaFoldDB" id="A0A8S1ISJ4"/>
<dbReference type="InterPro" id="IPR029064">
    <property type="entry name" value="Ribosomal_eL30-like_sf"/>
</dbReference>
<dbReference type="FunFam" id="3.30.1330.30:FF:000003">
    <property type="entry name" value="60S ribosomal protein L7a"/>
    <property type="match status" value="1"/>
</dbReference>
<evidence type="ECO:0000256" key="3">
    <source>
        <dbReference type="ARBA" id="ARBA00023274"/>
    </source>
</evidence>
<accession>A0A8S1ISJ4</accession>
<gene>
    <name evidence="6" type="ORF">OSTQU699_LOCUS3595</name>
</gene>
<evidence type="ECO:0000313" key="7">
    <source>
        <dbReference type="Proteomes" id="UP000708148"/>
    </source>
</evidence>
<comment type="caution">
    <text evidence="6">The sequence shown here is derived from an EMBL/GenBank/DDBJ whole genome shotgun (WGS) entry which is preliminary data.</text>
</comment>
<evidence type="ECO:0000256" key="2">
    <source>
        <dbReference type="ARBA" id="ARBA00022980"/>
    </source>
</evidence>
<dbReference type="PANTHER" id="PTHR23105">
    <property type="entry name" value="RIBOSOMAL PROTEIN L7AE FAMILY MEMBER"/>
    <property type="match status" value="1"/>
</dbReference>
<keyword evidence="3 4" id="KW-0687">Ribonucleoprotein</keyword>
<proteinExistence type="inferred from homology"/>
<dbReference type="GO" id="GO:0042254">
    <property type="term" value="P:ribosome biogenesis"/>
    <property type="evidence" value="ECO:0007669"/>
    <property type="project" value="InterPro"/>
</dbReference>
<evidence type="ECO:0000259" key="5">
    <source>
        <dbReference type="Pfam" id="PF01248"/>
    </source>
</evidence>
<keyword evidence="7" id="KW-1185">Reference proteome</keyword>
<comment type="similarity">
    <text evidence="1 4">Belongs to the eukaryotic ribosomal protein eL8 family.</text>
</comment>
<organism evidence="6 7">
    <name type="scientific">Ostreobium quekettii</name>
    <dbReference type="NCBI Taxonomy" id="121088"/>
    <lineage>
        <taxon>Eukaryota</taxon>
        <taxon>Viridiplantae</taxon>
        <taxon>Chlorophyta</taxon>
        <taxon>core chlorophytes</taxon>
        <taxon>Ulvophyceae</taxon>
        <taxon>TCBD clade</taxon>
        <taxon>Bryopsidales</taxon>
        <taxon>Ostreobineae</taxon>
        <taxon>Ostreobiaceae</taxon>
        <taxon>Ostreobium</taxon>
    </lineage>
</organism>
<dbReference type="OrthoDB" id="29563at2759"/>
<dbReference type="Pfam" id="PF01248">
    <property type="entry name" value="Ribosomal_L7Ae"/>
    <property type="match status" value="1"/>
</dbReference>
<dbReference type="InterPro" id="IPR001921">
    <property type="entry name" value="Ribosomal_eL8_euk"/>
</dbReference>